<keyword evidence="5 8" id="KW-0812">Transmembrane</keyword>
<feature type="transmembrane region" description="Helical" evidence="9">
    <location>
        <begin position="87"/>
        <end position="106"/>
    </location>
</feature>
<keyword evidence="6 9" id="KW-1133">Transmembrane helix</keyword>
<reference evidence="10 11" key="1">
    <citation type="submission" date="2020-08" db="EMBL/GenBank/DDBJ databases">
        <title>Genomic Encyclopedia of Type Strains, Phase IV (KMG-IV): sequencing the most valuable type-strain genomes for metagenomic binning, comparative biology and taxonomic classification.</title>
        <authorList>
            <person name="Goeker M."/>
        </authorList>
    </citation>
    <scope>NUCLEOTIDE SEQUENCE [LARGE SCALE GENOMIC DNA]</scope>
    <source>
        <strain evidence="10 11">DSM 17245</strain>
    </source>
</reference>
<protein>
    <submittedName>
        <fullName evidence="10">Manganese/zinc/iron transport system permease protein</fullName>
    </submittedName>
</protein>
<feature type="transmembrane region" description="Helical" evidence="9">
    <location>
        <begin position="6"/>
        <end position="24"/>
    </location>
</feature>
<evidence type="ECO:0000256" key="1">
    <source>
        <dbReference type="ARBA" id="ARBA00004651"/>
    </source>
</evidence>
<dbReference type="AlphaFoldDB" id="A0A7W9SF92"/>
<organism evidence="10 11">
    <name type="scientific">Oribacterium sinus</name>
    <dbReference type="NCBI Taxonomy" id="237576"/>
    <lineage>
        <taxon>Bacteria</taxon>
        <taxon>Bacillati</taxon>
        <taxon>Bacillota</taxon>
        <taxon>Clostridia</taxon>
        <taxon>Lachnospirales</taxon>
        <taxon>Lachnospiraceae</taxon>
        <taxon>Oribacterium</taxon>
    </lineage>
</organism>
<comment type="similarity">
    <text evidence="2 8">Belongs to the ABC-3 integral membrane protein family.</text>
</comment>
<feature type="transmembrane region" description="Helical" evidence="9">
    <location>
        <begin position="55"/>
        <end position="75"/>
    </location>
</feature>
<keyword evidence="7 9" id="KW-0472">Membrane</keyword>
<evidence type="ECO:0000256" key="3">
    <source>
        <dbReference type="ARBA" id="ARBA00022448"/>
    </source>
</evidence>
<comment type="subcellular location">
    <subcellularLocation>
        <location evidence="1 8">Cell membrane</location>
        <topology evidence="1 8">Multi-pass membrane protein</topology>
    </subcellularLocation>
</comment>
<dbReference type="Pfam" id="PF00950">
    <property type="entry name" value="ABC-3"/>
    <property type="match status" value="1"/>
</dbReference>
<dbReference type="SUPFAM" id="SSF81345">
    <property type="entry name" value="ABC transporter involved in vitamin B12 uptake, BtuC"/>
    <property type="match status" value="1"/>
</dbReference>
<evidence type="ECO:0000256" key="4">
    <source>
        <dbReference type="ARBA" id="ARBA00022475"/>
    </source>
</evidence>
<proteinExistence type="inferred from homology"/>
<evidence type="ECO:0000313" key="11">
    <source>
        <dbReference type="Proteomes" id="UP000522163"/>
    </source>
</evidence>
<gene>
    <name evidence="10" type="ORF">HNQ46_001050</name>
</gene>
<dbReference type="InterPro" id="IPR001626">
    <property type="entry name" value="ABC_TroCD"/>
</dbReference>
<evidence type="ECO:0000256" key="6">
    <source>
        <dbReference type="ARBA" id="ARBA00022989"/>
    </source>
</evidence>
<dbReference type="PANTHER" id="PTHR30477">
    <property type="entry name" value="ABC-TRANSPORTER METAL-BINDING PROTEIN"/>
    <property type="match status" value="1"/>
</dbReference>
<dbReference type="Gene3D" id="1.10.3470.10">
    <property type="entry name" value="ABC transporter involved in vitamin B12 uptake, BtuC"/>
    <property type="match status" value="1"/>
</dbReference>
<accession>A0A7W9SF92</accession>
<evidence type="ECO:0000256" key="2">
    <source>
        <dbReference type="ARBA" id="ARBA00008034"/>
    </source>
</evidence>
<sequence length="281" mass="31604">MPEICLVFLLCAIATGMLSPYVYYRNCSMSIDALSHTSLLGIVLSFSLIKDLSSPLLILGTGVFALFTFYCIELLQEKLRWKREESLGFLFPLFFALGILLLSLYYRNVHLDTDMVLMGNPFLIPFQRTLGMPVAFWKMLFCLVLNTAFLLISYRPMKKLLFEGEEAGQMSKSQRRLHYALLFCIVITSISSFDTVGGILTISLFVAPIAVARLYSRNLRECILYSIAFALLHAIVALMLSFRFNISLSGCCAFVGMLDGLIQNEWKKAHRKGATIPIKAG</sequence>
<keyword evidence="4" id="KW-1003">Cell membrane</keyword>
<evidence type="ECO:0000256" key="8">
    <source>
        <dbReference type="RuleBase" id="RU003943"/>
    </source>
</evidence>
<name>A0A7W9SF92_9FIRM</name>
<dbReference type="RefSeq" id="WP_183683620.1">
    <property type="nucleotide sequence ID" value="NZ_JACHHH010000004.1"/>
</dbReference>
<feature type="transmembrane region" description="Helical" evidence="9">
    <location>
        <begin position="176"/>
        <end position="193"/>
    </location>
</feature>
<dbReference type="Proteomes" id="UP000522163">
    <property type="component" value="Unassembled WGS sequence"/>
</dbReference>
<feature type="transmembrane region" description="Helical" evidence="9">
    <location>
        <begin position="222"/>
        <end position="240"/>
    </location>
</feature>
<keyword evidence="3 8" id="KW-0813">Transport</keyword>
<evidence type="ECO:0000256" key="7">
    <source>
        <dbReference type="ARBA" id="ARBA00023136"/>
    </source>
</evidence>
<feature type="transmembrane region" description="Helical" evidence="9">
    <location>
        <begin position="135"/>
        <end position="155"/>
    </location>
</feature>
<dbReference type="GO" id="GO:0043190">
    <property type="term" value="C:ATP-binding cassette (ABC) transporter complex"/>
    <property type="evidence" value="ECO:0007669"/>
    <property type="project" value="InterPro"/>
</dbReference>
<dbReference type="GO" id="GO:0010043">
    <property type="term" value="P:response to zinc ion"/>
    <property type="evidence" value="ECO:0007669"/>
    <property type="project" value="TreeGrafter"/>
</dbReference>
<evidence type="ECO:0000256" key="9">
    <source>
        <dbReference type="SAM" id="Phobius"/>
    </source>
</evidence>
<dbReference type="InterPro" id="IPR037294">
    <property type="entry name" value="ABC_BtuC-like"/>
</dbReference>
<dbReference type="EMBL" id="JACHHH010000004">
    <property type="protein sequence ID" value="MBB6041078.1"/>
    <property type="molecule type" value="Genomic_DNA"/>
</dbReference>
<dbReference type="PANTHER" id="PTHR30477:SF8">
    <property type="entry name" value="METAL TRANSPORT SYSTEM MEMBRANE PROTEIN CT_070-RELATED"/>
    <property type="match status" value="1"/>
</dbReference>
<evidence type="ECO:0000313" key="10">
    <source>
        <dbReference type="EMBL" id="MBB6041078.1"/>
    </source>
</evidence>
<dbReference type="GO" id="GO:0055085">
    <property type="term" value="P:transmembrane transport"/>
    <property type="evidence" value="ECO:0007669"/>
    <property type="project" value="InterPro"/>
</dbReference>
<dbReference type="GeneID" id="85014602"/>
<comment type="caution">
    <text evidence="10">The sequence shown here is derived from an EMBL/GenBank/DDBJ whole genome shotgun (WGS) entry which is preliminary data.</text>
</comment>
<evidence type="ECO:0000256" key="5">
    <source>
        <dbReference type="ARBA" id="ARBA00022692"/>
    </source>
</evidence>